<gene>
    <name evidence="1" type="ORF">CYQ77_08685</name>
</gene>
<comment type="caution">
    <text evidence="1">The sequence shown here is derived from an EMBL/GenBank/DDBJ whole genome shotgun (WGS) entry which is preliminary data.</text>
</comment>
<dbReference type="EMBL" id="PJVH01000024">
    <property type="protein sequence ID" value="RXU87400.1"/>
    <property type="molecule type" value="Genomic_DNA"/>
</dbReference>
<sequence length="102" mass="12561">MRLYIVQKFFDNEYLEDHIIFYDEDMMIQYLREVNQASFFIYRGIVVDPFFKDIGNSFFDPHKSISELFDEFRKNIKPEYQFLAQELFYRSCSFTVKDKTFI</sequence>
<accession>A0AB37VSL5</accession>
<proteinExistence type="predicted"/>
<dbReference type="RefSeq" id="WP_104889511.1">
    <property type="nucleotide sequence ID" value="NZ_JBCAMO010000045.1"/>
</dbReference>
<dbReference type="AlphaFoldDB" id="A0AB37VSL5"/>
<name>A0AB37VSL5_ENTFC</name>
<dbReference type="Proteomes" id="UP000289562">
    <property type="component" value="Unassembled WGS sequence"/>
</dbReference>
<protein>
    <submittedName>
        <fullName evidence="1">Uncharacterized protein</fullName>
    </submittedName>
</protein>
<organism evidence="1 2">
    <name type="scientific">Enterococcus faecium</name>
    <name type="common">Streptococcus faecium</name>
    <dbReference type="NCBI Taxonomy" id="1352"/>
    <lineage>
        <taxon>Bacteria</taxon>
        <taxon>Bacillati</taxon>
        <taxon>Bacillota</taxon>
        <taxon>Bacilli</taxon>
        <taxon>Lactobacillales</taxon>
        <taxon>Enterococcaceae</taxon>
        <taxon>Enterococcus</taxon>
    </lineage>
</organism>
<evidence type="ECO:0000313" key="1">
    <source>
        <dbReference type="EMBL" id="RXU87400.1"/>
    </source>
</evidence>
<evidence type="ECO:0000313" key="2">
    <source>
        <dbReference type="Proteomes" id="UP000289562"/>
    </source>
</evidence>
<reference evidence="1 2" key="1">
    <citation type="submission" date="2017-12" db="EMBL/GenBank/DDBJ databases">
        <title>A pool of 800 enterococci isolated from chicken carcass rinse samples from New Zealand.</title>
        <authorList>
            <person name="Zhang J."/>
            <person name="Rogers L."/>
            <person name="Midwinter A."/>
            <person name="French N."/>
        </authorList>
    </citation>
    <scope>NUCLEOTIDE SEQUENCE [LARGE SCALE GENOMIC DNA]</scope>
    <source>
        <strain evidence="1 2">EN697</strain>
    </source>
</reference>